<dbReference type="Pfam" id="PF10412">
    <property type="entry name" value="TrwB_AAD_bind"/>
    <property type="match status" value="1"/>
</dbReference>
<keyword evidence="2" id="KW-0238">DNA-binding</keyword>
<comment type="caution">
    <text evidence="2">The sequence shown here is derived from an EMBL/GenBank/DDBJ whole genome shotgun (WGS) entry which is preliminary data.</text>
</comment>
<dbReference type="InterPro" id="IPR019476">
    <property type="entry name" value="T4SS_TraD_DNA-bd"/>
</dbReference>
<protein>
    <submittedName>
        <fullName evidence="2">Type IV secretion system DNA-binding domain-containing protein</fullName>
    </submittedName>
</protein>
<name>A0A7Y0S9V1_VIBPH</name>
<sequence>QDDKPCTTERLLSLILTSELETLGTFLEGTESASLVSKDIKKTAISIKSVLATYIKSLRFLDGLNNETRPDKLRQKFSITNWVQDDNQKGFLFLSSNAQQHASLRPLISMWLA</sequence>
<proteinExistence type="predicted"/>
<organism evidence="2 3">
    <name type="scientific">Vibrio parahaemolyticus</name>
    <dbReference type="NCBI Taxonomy" id="670"/>
    <lineage>
        <taxon>Bacteria</taxon>
        <taxon>Pseudomonadati</taxon>
        <taxon>Pseudomonadota</taxon>
        <taxon>Gammaproteobacteria</taxon>
        <taxon>Vibrionales</taxon>
        <taxon>Vibrionaceae</taxon>
        <taxon>Vibrio</taxon>
    </lineage>
</organism>
<feature type="non-terminal residue" evidence="2">
    <location>
        <position position="113"/>
    </location>
</feature>
<evidence type="ECO:0000259" key="1">
    <source>
        <dbReference type="Pfam" id="PF10412"/>
    </source>
</evidence>
<dbReference type="EMBL" id="JABCLD010002074">
    <property type="protein sequence ID" value="NMU28988.1"/>
    <property type="molecule type" value="Genomic_DNA"/>
</dbReference>
<reference evidence="2 3" key="1">
    <citation type="submission" date="2020-04" db="EMBL/GenBank/DDBJ databases">
        <title>Whole-genome sequencing of Vibrio spp. from China reveals different genetic environments of blaCTX-M-14 among diverse lineages.</title>
        <authorList>
            <person name="Zheng Z."/>
            <person name="Ye L."/>
            <person name="Chen S."/>
        </authorList>
    </citation>
    <scope>NUCLEOTIDE SEQUENCE [LARGE SCALE GENOMIC DNA]</scope>
    <source>
        <strain evidence="2 3">Vb0574</strain>
    </source>
</reference>
<accession>A0A7Y0S9V1</accession>
<dbReference type="GO" id="GO:0003677">
    <property type="term" value="F:DNA binding"/>
    <property type="evidence" value="ECO:0007669"/>
    <property type="project" value="UniProtKB-KW"/>
</dbReference>
<evidence type="ECO:0000313" key="3">
    <source>
        <dbReference type="Proteomes" id="UP000555836"/>
    </source>
</evidence>
<dbReference type="AlphaFoldDB" id="A0A7Y0S9V1"/>
<feature type="domain" description="Type IV secretion system coupling protein TraD DNA-binding" evidence="1">
    <location>
        <begin position="2"/>
        <end position="112"/>
    </location>
</feature>
<feature type="non-terminal residue" evidence="2">
    <location>
        <position position="1"/>
    </location>
</feature>
<dbReference type="Proteomes" id="UP000555836">
    <property type="component" value="Unassembled WGS sequence"/>
</dbReference>
<gene>
    <name evidence="2" type="ORF">HKB21_25590</name>
</gene>
<evidence type="ECO:0000313" key="2">
    <source>
        <dbReference type="EMBL" id="NMU28988.1"/>
    </source>
</evidence>
<dbReference type="Gene3D" id="1.10.8.80">
    <property type="entry name" value="Magnesium chelatase subunit I, C-Terminal domain"/>
    <property type="match status" value="1"/>
</dbReference>